<organism evidence="4">
    <name type="scientific">mine drainage metagenome</name>
    <dbReference type="NCBI Taxonomy" id="410659"/>
    <lineage>
        <taxon>unclassified sequences</taxon>
        <taxon>metagenomes</taxon>
        <taxon>ecological metagenomes</taxon>
    </lineage>
</organism>
<evidence type="ECO:0000256" key="2">
    <source>
        <dbReference type="ARBA" id="ARBA00022695"/>
    </source>
</evidence>
<reference evidence="4" key="1">
    <citation type="submission" date="2013-08" db="EMBL/GenBank/DDBJ databases">
        <authorList>
            <person name="Mendez C."/>
            <person name="Richter M."/>
            <person name="Ferrer M."/>
            <person name="Sanchez J."/>
        </authorList>
    </citation>
    <scope>NUCLEOTIDE SEQUENCE</scope>
</reference>
<dbReference type="AlphaFoldDB" id="T1ABK8"/>
<comment type="caution">
    <text evidence="4">The sequence shown here is derived from an EMBL/GenBank/DDBJ whole genome shotgun (WGS) entry which is preliminary data.</text>
</comment>
<feature type="domain" description="Nucleotidyl transferase" evidence="3">
    <location>
        <begin position="3"/>
        <end position="119"/>
    </location>
</feature>
<evidence type="ECO:0000259" key="3">
    <source>
        <dbReference type="Pfam" id="PF00483"/>
    </source>
</evidence>
<reference evidence="4" key="2">
    <citation type="journal article" date="2014" name="ISME J.">
        <title>Microbial stratification in low pH oxic and suboxic macroscopic growths along an acid mine drainage.</title>
        <authorList>
            <person name="Mendez-Garcia C."/>
            <person name="Mesa V."/>
            <person name="Sprenger R.R."/>
            <person name="Richter M."/>
            <person name="Diez M.S."/>
            <person name="Solano J."/>
            <person name="Bargiela R."/>
            <person name="Golyshina O.V."/>
            <person name="Manteca A."/>
            <person name="Ramos J.L."/>
            <person name="Gallego J.R."/>
            <person name="Llorente I."/>
            <person name="Martins Dos Santos V.A."/>
            <person name="Jensen O.N."/>
            <person name="Pelaez A.I."/>
            <person name="Sanchez J."/>
            <person name="Ferrer M."/>
        </authorList>
    </citation>
    <scope>NUCLEOTIDE SEQUENCE</scope>
</reference>
<keyword evidence="1 4" id="KW-0808">Transferase</keyword>
<dbReference type="InterPro" id="IPR029044">
    <property type="entry name" value="Nucleotide-diphossugar_trans"/>
</dbReference>
<protein>
    <submittedName>
        <fullName evidence="4">Nucleotidyl transferase</fullName>
        <ecNumber evidence="4">2.-.-.-</ecNumber>
    </submittedName>
</protein>
<dbReference type="GO" id="GO:0016779">
    <property type="term" value="F:nucleotidyltransferase activity"/>
    <property type="evidence" value="ECO:0007669"/>
    <property type="project" value="UniProtKB-KW"/>
</dbReference>
<gene>
    <name evidence="4" type="ORF">B1A_10938</name>
</gene>
<dbReference type="EMBL" id="AUZX01007795">
    <property type="protein sequence ID" value="EQD58141.1"/>
    <property type="molecule type" value="Genomic_DNA"/>
</dbReference>
<evidence type="ECO:0000256" key="1">
    <source>
        <dbReference type="ARBA" id="ARBA00022679"/>
    </source>
</evidence>
<dbReference type="InterPro" id="IPR050065">
    <property type="entry name" value="GlmU-like"/>
</dbReference>
<dbReference type="Pfam" id="PF00483">
    <property type="entry name" value="NTP_transferase"/>
    <property type="match status" value="1"/>
</dbReference>
<dbReference type="PANTHER" id="PTHR43584">
    <property type="entry name" value="NUCLEOTIDYL TRANSFERASE"/>
    <property type="match status" value="1"/>
</dbReference>
<dbReference type="SUPFAM" id="SSF53448">
    <property type="entry name" value="Nucleotide-diphospho-sugar transferases"/>
    <property type="match status" value="1"/>
</dbReference>
<dbReference type="InterPro" id="IPR005835">
    <property type="entry name" value="NTP_transferase_dom"/>
</dbReference>
<proteinExistence type="predicted"/>
<dbReference type="PANTHER" id="PTHR43584:SF8">
    <property type="entry name" value="N-ACETYLMURAMATE ALPHA-1-PHOSPHATE URIDYLYLTRANSFERASE"/>
    <property type="match status" value="1"/>
</dbReference>
<name>T1ABK8_9ZZZZ</name>
<dbReference type="EC" id="2.-.-.-" evidence="4"/>
<evidence type="ECO:0000313" key="4">
    <source>
        <dbReference type="EMBL" id="EQD58141.1"/>
    </source>
</evidence>
<dbReference type="InterPro" id="IPR054790">
    <property type="entry name" value="MurU"/>
</dbReference>
<keyword evidence="2" id="KW-0548">Nucleotidyltransferase</keyword>
<accession>T1ABK8</accession>
<dbReference type="Gene3D" id="3.90.550.10">
    <property type="entry name" value="Spore Coat Polysaccharide Biosynthesis Protein SpsA, Chain A"/>
    <property type="match status" value="1"/>
</dbReference>
<dbReference type="CDD" id="cd06422">
    <property type="entry name" value="NTP_transferase_like_1"/>
    <property type="match status" value="1"/>
</dbReference>
<sequence length="234" mass="25443">MRALILAAGRGERMRPLTDTTPKPLLQLAGKPLIVYHLERLAAAGVRYVVINTAHRAEQFPEALGDGAHWGLRIRYSYEGATPLETGGGMLHALPLLGSDEPFIAVSADLYTDFDYATLPRAPGGLAHLVMVDNPPYHAAGDFALRGGRLHSAGAPRLTFGNIGVYHPALFDHWRAALDASPDTQRQPPRFKLVPLLLAAMRASQINGEHYAGRWHNLGTPQELAALDAQLRGR</sequence>
<dbReference type="NCBIfam" id="NF045761">
    <property type="entry name" value="NAMPUrTaseMurU"/>
    <property type="match status" value="1"/>
</dbReference>